<evidence type="ECO:0000313" key="3">
    <source>
        <dbReference type="Proteomes" id="UP001590951"/>
    </source>
</evidence>
<feature type="compositionally biased region" description="Polar residues" evidence="1">
    <location>
        <begin position="9"/>
        <end position="22"/>
    </location>
</feature>
<feature type="region of interest" description="Disordered" evidence="1">
    <location>
        <begin position="1"/>
        <end position="26"/>
    </location>
</feature>
<organism evidence="2 3">
    <name type="scientific">Lepraria finkii</name>
    <dbReference type="NCBI Taxonomy" id="1340010"/>
    <lineage>
        <taxon>Eukaryota</taxon>
        <taxon>Fungi</taxon>
        <taxon>Dikarya</taxon>
        <taxon>Ascomycota</taxon>
        <taxon>Pezizomycotina</taxon>
        <taxon>Lecanoromycetes</taxon>
        <taxon>OSLEUM clade</taxon>
        <taxon>Lecanoromycetidae</taxon>
        <taxon>Lecanorales</taxon>
        <taxon>Lecanorineae</taxon>
        <taxon>Stereocaulaceae</taxon>
        <taxon>Lepraria</taxon>
    </lineage>
</organism>
<name>A0ABR4AMQ2_9LECA</name>
<evidence type="ECO:0000313" key="2">
    <source>
        <dbReference type="EMBL" id="KAL2045992.1"/>
    </source>
</evidence>
<accession>A0ABR4AMQ2</accession>
<sequence>MSVRDHGQESVSETENGAQHSITIKPAEVEGKSSLWHLERRYITSPPSLTSCTLSGFSQRMISTHSFFQTQYLGSPLHSRNVFSQAIHNICTSTPCFSVYPSFSSLTGLMS</sequence>
<keyword evidence="3" id="KW-1185">Reference proteome</keyword>
<dbReference type="EMBL" id="JBHFEH010000123">
    <property type="protein sequence ID" value="KAL2045992.1"/>
    <property type="molecule type" value="Genomic_DNA"/>
</dbReference>
<protein>
    <submittedName>
        <fullName evidence="2">Uncharacterized protein</fullName>
    </submittedName>
</protein>
<evidence type="ECO:0000256" key="1">
    <source>
        <dbReference type="SAM" id="MobiDB-lite"/>
    </source>
</evidence>
<gene>
    <name evidence="2" type="ORF">ABVK25_011881</name>
</gene>
<reference evidence="2 3" key="1">
    <citation type="submission" date="2024-09" db="EMBL/GenBank/DDBJ databases">
        <title>Rethinking Asexuality: The Enigmatic Case of Functional Sexual Genes in Lepraria (Stereocaulaceae).</title>
        <authorList>
            <person name="Doellman M."/>
            <person name="Sun Y."/>
            <person name="Barcenas-Pena A."/>
            <person name="Lumbsch H.T."/>
            <person name="Grewe F."/>
        </authorList>
    </citation>
    <scope>NUCLEOTIDE SEQUENCE [LARGE SCALE GENOMIC DNA]</scope>
    <source>
        <strain evidence="2 3">Grewe 0041</strain>
    </source>
</reference>
<proteinExistence type="predicted"/>
<dbReference type="Proteomes" id="UP001590951">
    <property type="component" value="Unassembled WGS sequence"/>
</dbReference>
<comment type="caution">
    <text evidence="2">The sequence shown here is derived from an EMBL/GenBank/DDBJ whole genome shotgun (WGS) entry which is preliminary data.</text>
</comment>